<evidence type="ECO:0000259" key="11">
    <source>
        <dbReference type="PROSITE" id="PS01124"/>
    </source>
</evidence>
<dbReference type="Gene3D" id="1.10.10.10">
    <property type="entry name" value="Winged helix-like DNA-binding domain superfamily/Winged helix DNA-binding domain"/>
    <property type="match status" value="1"/>
</dbReference>
<evidence type="ECO:0000256" key="9">
    <source>
        <dbReference type="ARBA" id="ARBA00023204"/>
    </source>
</evidence>
<keyword evidence="5 12" id="KW-0808">Transferase</keyword>
<dbReference type="GO" id="GO:0006281">
    <property type="term" value="P:DNA repair"/>
    <property type="evidence" value="ECO:0007669"/>
    <property type="project" value="UniProtKB-KW"/>
</dbReference>
<dbReference type="RefSeq" id="WP_135281413.1">
    <property type="nucleotide sequence ID" value="NZ_SRIO01000005.1"/>
</dbReference>
<dbReference type="Gene3D" id="1.10.10.60">
    <property type="entry name" value="Homeodomain-like"/>
    <property type="match status" value="1"/>
</dbReference>
<accession>A0A4Z0FBD4</accession>
<dbReference type="FunFam" id="1.10.10.10:FF:000214">
    <property type="entry name" value="Methylated-DNA--protein-cysteine methyltransferase"/>
    <property type="match status" value="1"/>
</dbReference>
<evidence type="ECO:0000256" key="10">
    <source>
        <dbReference type="ARBA" id="ARBA00049348"/>
    </source>
</evidence>
<keyword evidence="4 12" id="KW-0489">Methyltransferase</keyword>
<dbReference type="Pfam" id="PF01035">
    <property type="entry name" value="DNA_binding_1"/>
    <property type="match status" value="1"/>
</dbReference>
<dbReference type="InterPro" id="IPR036631">
    <property type="entry name" value="MGMT_N_sf"/>
</dbReference>
<dbReference type="NCBIfam" id="TIGR00589">
    <property type="entry name" value="ogt"/>
    <property type="match status" value="1"/>
</dbReference>
<gene>
    <name evidence="12" type="ORF">E4680_05630</name>
</gene>
<dbReference type="Proteomes" id="UP000297890">
    <property type="component" value="Unassembled WGS sequence"/>
</dbReference>
<dbReference type="InterPro" id="IPR001497">
    <property type="entry name" value="MethylDNA_cys_MeTrfase_AS"/>
</dbReference>
<dbReference type="GO" id="GO:0032259">
    <property type="term" value="P:methylation"/>
    <property type="evidence" value="ECO:0007669"/>
    <property type="project" value="UniProtKB-KW"/>
</dbReference>
<dbReference type="SUPFAM" id="SSF46689">
    <property type="entry name" value="Homeodomain-like"/>
    <property type="match status" value="1"/>
</dbReference>
<dbReference type="GO" id="GO:0043565">
    <property type="term" value="F:sequence-specific DNA binding"/>
    <property type="evidence" value="ECO:0007669"/>
    <property type="project" value="InterPro"/>
</dbReference>
<feature type="domain" description="HTH araC/xylS-type" evidence="11">
    <location>
        <begin position="25"/>
        <end position="122"/>
    </location>
</feature>
<comment type="caution">
    <text evidence="12">The sequence shown here is derived from an EMBL/GenBank/DDBJ whole genome shotgun (WGS) entry which is preliminary data.</text>
</comment>
<reference evidence="12 13" key="1">
    <citation type="journal article" date="2019" name="ISME J.">
        <title>Candidatus Macondimonas diazotrophica, a novel gammaproteobacterial genus dominating crude-oil-contaminated coastal sediments.</title>
        <authorList>
            <person name="Karthikeyan S."/>
            <person name="Konstantinidis K."/>
        </authorList>
    </citation>
    <scope>NUCLEOTIDE SEQUENCE [LARGE SCALE GENOMIC DNA]</scope>
    <source>
        <strain evidence="12 13">KTK01</strain>
    </source>
</reference>
<evidence type="ECO:0000256" key="5">
    <source>
        <dbReference type="ARBA" id="ARBA00022679"/>
    </source>
</evidence>
<keyword evidence="6" id="KW-0227">DNA damage</keyword>
<dbReference type="OrthoDB" id="9802228at2"/>
<dbReference type="PROSITE" id="PS00374">
    <property type="entry name" value="MGMT"/>
    <property type="match status" value="1"/>
</dbReference>
<keyword evidence="7" id="KW-0805">Transcription regulation</keyword>
<dbReference type="GO" id="GO:0003908">
    <property type="term" value="F:methylated-DNA-[protein]-cysteine S-methyltransferase activity"/>
    <property type="evidence" value="ECO:0007669"/>
    <property type="project" value="UniProtKB-EC"/>
</dbReference>
<dbReference type="InterPro" id="IPR009057">
    <property type="entry name" value="Homeodomain-like_sf"/>
</dbReference>
<comment type="catalytic activity">
    <reaction evidence="1">
        <text>a 4-O-methyl-thymidine in DNA + L-cysteinyl-[protein] = a thymidine in DNA + S-methyl-L-cysteinyl-[protein]</text>
        <dbReference type="Rhea" id="RHEA:53428"/>
        <dbReference type="Rhea" id="RHEA-COMP:10131"/>
        <dbReference type="Rhea" id="RHEA-COMP:10132"/>
        <dbReference type="Rhea" id="RHEA-COMP:13555"/>
        <dbReference type="Rhea" id="RHEA-COMP:13556"/>
        <dbReference type="ChEBI" id="CHEBI:29950"/>
        <dbReference type="ChEBI" id="CHEBI:82612"/>
        <dbReference type="ChEBI" id="CHEBI:137386"/>
        <dbReference type="ChEBI" id="CHEBI:137387"/>
        <dbReference type="EC" id="2.1.1.63"/>
    </reaction>
</comment>
<dbReference type="GO" id="GO:0003700">
    <property type="term" value="F:DNA-binding transcription factor activity"/>
    <property type="evidence" value="ECO:0007669"/>
    <property type="project" value="InterPro"/>
</dbReference>
<comment type="catalytic activity">
    <reaction evidence="10">
        <text>a 6-O-methyl-2'-deoxyguanosine in DNA + L-cysteinyl-[protein] = S-methyl-L-cysteinyl-[protein] + a 2'-deoxyguanosine in DNA</text>
        <dbReference type="Rhea" id="RHEA:24000"/>
        <dbReference type="Rhea" id="RHEA-COMP:10131"/>
        <dbReference type="Rhea" id="RHEA-COMP:10132"/>
        <dbReference type="Rhea" id="RHEA-COMP:11367"/>
        <dbReference type="Rhea" id="RHEA-COMP:11368"/>
        <dbReference type="ChEBI" id="CHEBI:29950"/>
        <dbReference type="ChEBI" id="CHEBI:82612"/>
        <dbReference type="ChEBI" id="CHEBI:85445"/>
        <dbReference type="ChEBI" id="CHEBI:85448"/>
        <dbReference type="EC" id="2.1.1.63"/>
    </reaction>
</comment>
<dbReference type="EC" id="2.1.1.63" evidence="3"/>
<evidence type="ECO:0000256" key="6">
    <source>
        <dbReference type="ARBA" id="ARBA00022763"/>
    </source>
</evidence>
<protein>
    <recommendedName>
        <fullName evidence="3">methylated-DNA--[protein]-cysteine S-methyltransferase</fullName>
        <ecNumber evidence="3">2.1.1.63</ecNumber>
    </recommendedName>
</protein>
<dbReference type="EMBL" id="SRIO01000005">
    <property type="protein sequence ID" value="TFZ83113.1"/>
    <property type="molecule type" value="Genomic_DNA"/>
</dbReference>
<dbReference type="InterPro" id="IPR036388">
    <property type="entry name" value="WH-like_DNA-bd_sf"/>
</dbReference>
<dbReference type="SUPFAM" id="SSF46767">
    <property type="entry name" value="Methylated DNA-protein cysteine methyltransferase, C-terminal domain"/>
    <property type="match status" value="1"/>
</dbReference>
<evidence type="ECO:0000256" key="3">
    <source>
        <dbReference type="ARBA" id="ARBA00011918"/>
    </source>
</evidence>
<evidence type="ECO:0000256" key="4">
    <source>
        <dbReference type="ARBA" id="ARBA00022603"/>
    </source>
</evidence>
<name>A0A4Z0FBD4_9GAMM</name>
<evidence type="ECO:0000256" key="1">
    <source>
        <dbReference type="ARBA" id="ARBA00001286"/>
    </source>
</evidence>
<evidence type="ECO:0000256" key="7">
    <source>
        <dbReference type="ARBA" id="ARBA00023015"/>
    </source>
</evidence>
<keyword evidence="13" id="KW-1185">Reference proteome</keyword>
<comment type="similarity">
    <text evidence="2">Belongs to the MGMT family.</text>
</comment>
<dbReference type="PANTHER" id="PTHR10815">
    <property type="entry name" value="METHYLATED-DNA--PROTEIN-CYSTEINE METHYLTRANSFERASE"/>
    <property type="match status" value="1"/>
</dbReference>
<keyword evidence="8" id="KW-0804">Transcription</keyword>
<dbReference type="InterPro" id="IPR036217">
    <property type="entry name" value="MethylDNA_cys_MeTrfase_DNAb"/>
</dbReference>
<proteinExistence type="inferred from homology"/>
<dbReference type="CDD" id="cd06445">
    <property type="entry name" value="ATase"/>
    <property type="match status" value="1"/>
</dbReference>
<dbReference type="PANTHER" id="PTHR10815:SF13">
    <property type="entry name" value="METHYLATED-DNA--PROTEIN-CYSTEINE METHYLTRANSFERASE"/>
    <property type="match status" value="1"/>
</dbReference>
<dbReference type="InterPro" id="IPR014048">
    <property type="entry name" value="MethylDNA_cys_MeTrfase_DNA-bd"/>
</dbReference>
<evidence type="ECO:0000256" key="2">
    <source>
        <dbReference type="ARBA" id="ARBA00008711"/>
    </source>
</evidence>
<dbReference type="Gene3D" id="3.30.160.70">
    <property type="entry name" value="Methylated DNA-protein cysteine methyltransferase domain"/>
    <property type="match status" value="1"/>
</dbReference>
<dbReference type="SUPFAM" id="SSF53155">
    <property type="entry name" value="Methylated DNA-protein cysteine methyltransferase domain"/>
    <property type="match status" value="1"/>
</dbReference>
<dbReference type="AlphaFoldDB" id="A0A4Z0FBD4"/>
<dbReference type="Pfam" id="PF12833">
    <property type="entry name" value="HTH_18"/>
    <property type="match status" value="1"/>
</dbReference>
<dbReference type="InterPro" id="IPR018060">
    <property type="entry name" value="HTH_AraC"/>
</dbReference>
<keyword evidence="9" id="KW-0234">DNA repair</keyword>
<sequence>MNRWPSEAAAGFPARSEPFFYETVAQAITFIRERSAEQPGLADVARHVGYSEAHFQRLFTAWAGVSPTRFLQFLTKTHALALLAESRTVEETAAATGLSGTGRLHDLLVTWEAMTPGEIRRRGAGVVIDWGMAATPLGWMAAGQTTRGICHLSFLEAPEPAVVADRLREHWPHAALRDRPAVAARLADRLFGAAPGAAPLRLLLRGSPFRIKVWEALLRIPAGTVCSYGELAVRAGAPRAARAVGSAMAANDIALLIPCHRVIRESGEIGEYRWNPTRKALLIGWEQARRVSGS</sequence>
<evidence type="ECO:0000313" key="13">
    <source>
        <dbReference type="Proteomes" id="UP000297890"/>
    </source>
</evidence>
<evidence type="ECO:0000313" key="12">
    <source>
        <dbReference type="EMBL" id="TFZ83113.1"/>
    </source>
</evidence>
<evidence type="ECO:0000256" key="8">
    <source>
        <dbReference type="ARBA" id="ARBA00023163"/>
    </source>
</evidence>
<dbReference type="SMART" id="SM00342">
    <property type="entry name" value="HTH_ARAC"/>
    <property type="match status" value="1"/>
</dbReference>
<dbReference type="PROSITE" id="PS01124">
    <property type="entry name" value="HTH_ARAC_FAMILY_2"/>
    <property type="match status" value="1"/>
</dbReference>
<organism evidence="12 13">
    <name type="scientific">Candidatus Macondimonas diazotrophica</name>
    <dbReference type="NCBI Taxonomy" id="2305248"/>
    <lineage>
        <taxon>Bacteria</taxon>
        <taxon>Pseudomonadati</taxon>
        <taxon>Pseudomonadota</taxon>
        <taxon>Gammaproteobacteria</taxon>
        <taxon>Chromatiales</taxon>
        <taxon>Ectothiorhodospiraceae</taxon>
        <taxon>Candidatus Macondimonas</taxon>
    </lineage>
</organism>